<dbReference type="PANTHER" id="PTHR11895:SF176">
    <property type="entry name" value="AMIDASE AMID-RELATED"/>
    <property type="match status" value="1"/>
</dbReference>
<evidence type="ECO:0000313" key="2">
    <source>
        <dbReference type="EMBL" id="MBL6079613.1"/>
    </source>
</evidence>
<dbReference type="SUPFAM" id="SSF75304">
    <property type="entry name" value="Amidase signature (AS) enzymes"/>
    <property type="match status" value="1"/>
</dbReference>
<dbReference type="RefSeq" id="WP_202832856.1">
    <property type="nucleotide sequence ID" value="NZ_JAETWB010000007.1"/>
</dbReference>
<accession>A0ABS1U4L8</accession>
<evidence type="ECO:0000259" key="1">
    <source>
        <dbReference type="Pfam" id="PF01425"/>
    </source>
</evidence>
<dbReference type="InterPro" id="IPR036928">
    <property type="entry name" value="AS_sf"/>
</dbReference>
<dbReference type="Pfam" id="PF01425">
    <property type="entry name" value="Amidase"/>
    <property type="match status" value="1"/>
</dbReference>
<feature type="domain" description="Amidase" evidence="1">
    <location>
        <begin position="27"/>
        <end position="447"/>
    </location>
</feature>
<organism evidence="2 3">
    <name type="scientific">Belnapia arida</name>
    <dbReference type="NCBI Taxonomy" id="2804533"/>
    <lineage>
        <taxon>Bacteria</taxon>
        <taxon>Pseudomonadati</taxon>
        <taxon>Pseudomonadota</taxon>
        <taxon>Alphaproteobacteria</taxon>
        <taxon>Acetobacterales</taxon>
        <taxon>Roseomonadaceae</taxon>
        <taxon>Belnapia</taxon>
    </lineage>
</organism>
<evidence type="ECO:0000313" key="3">
    <source>
        <dbReference type="Proteomes" id="UP000660885"/>
    </source>
</evidence>
<dbReference type="InterPro" id="IPR000120">
    <property type="entry name" value="Amidase"/>
</dbReference>
<comment type="caution">
    <text evidence="2">The sequence shown here is derived from an EMBL/GenBank/DDBJ whole genome shotgun (WGS) entry which is preliminary data.</text>
</comment>
<dbReference type="Proteomes" id="UP000660885">
    <property type="component" value="Unassembled WGS sequence"/>
</dbReference>
<dbReference type="PROSITE" id="PS00571">
    <property type="entry name" value="AMIDASES"/>
    <property type="match status" value="1"/>
</dbReference>
<keyword evidence="3" id="KW-1185">Reference proteome</keyword>
<dbReference type="PANTHER" id="PTHR11895">
    <property type="entry name" value="TRANSAMIDASE"/>
    <property type="match status" value="1"/>
</dbReference>
<reference evidence="2 3" key="1">
    <citation type="submission" date="2021-01" db="EMBL/GenBank/DDBJ databases">
        <title>Belnapia mucosa sp. nov. and Belnapia arida sp. nov., isolated from the Tabernas Desert (Almeria, Spain).</title>
        <authorList>
            <person name="Molina-Menor E."/>
            <person name="Vidal-Verdu A."/>
            <person name="Calonge A."/>
            <person name="Satari L."/>
            <person name="Pereto J."/>
            <person name="Porcar M."/>
        </authorList>
    </citation>
    <scope>NUCLEOTIDE SEQUENCE [LARGE SCALE GENOMIC DNA]</scope>
    <source>
        <strain evidence="2 3">T18</strain>
    </source>
</reference>
<proteinExistence type="predicted"/>
<protein>
    <submittedName>
        <fullName evidence="2">Amidase</fullName>
    </submittedName>
</protein>
<dbReference type="InterPro" id="IPR020556">
    <property type="entry name" value="Amidase_CS"/>
</dbReference>
<dbReference type="InterPro" id="IPR023631">
    <property type="entry name" value="Amidase_dom"/>
</dbReference>
<sequence>MTQIELPYLELTELTRRIQAKQISPVEATEAMLSRIAALDGQLKSYALVMAEEARAAARQAEAEIARDEIKGPLHGAPIAVKDLCWMTGVPTAAGMTIHRDFRPQDTATVVKRLQAAGAIILGKLQLTEGAYVDHHPQIPPPVNPWSADHWSGASSSGSGVATAAGLCYGSLGSDTGGSIRFPCAAQGLTGVKPTWGRVSRYGVFELAATLDHIGPMTRSAADAAAMLAAIAGADPDDPTALQAPVPDYMAELEGGIAGLRLGLDEAWMGAATDAATQGVLQAALAALKKLGVEVVPVRFPDTAAVIEDWFPLCGAEVAVAHKATYPARKGEYGPSLSALIELGHGLTGMGYQEIVLRRIDFRGRVAAMFEGIDLLLAPAQGFASPTLAKMATAGEDAALMQALLSYTCPFDMTGSPTITLPGGFTDAGTPIAFQLVGPHLSEALLCRAGHAFQGATESHRQHPALG</sequence>
<name>A0ABS1U4L8_9PROT</name>
<dbReference type="EMBL" id="JAETWB010000007">
    <property type="protein sequence ID" value="MBL6079613.1"/>
    <property type="molecule type" value="Genomic_DNA"/>
</dbReference>
<dbReference type="Gene3D" id="3.90.1300.10">
    <property type="entry name" value="Amidase signature (AS) domain"/>
    <property type="match status" value="1"/>
</dbReference>
<gene>
    <name evidence="2" type="ORF">JMJ56_16465</name>
</gene>